<accession>A0A831LK35</accession>
<dbReference type="EMBL" id="DSDK01000300">
    <property type="protein sequence ID" value="HDR51043.1"/>
    <property type="molecule type" value="Genomic_DNA"/>
</dbReference>
<keyword evidence="1 3" id="KW-0597">Phosphoprotein</keyword>
<keyword evidence="2" id="KW-0902">Two-component regulatory system</keyword>
<sequence>MIIYRKLKILLVEDNILNQKVVGFHLRKFDYEVIGVTNWREAMEEFKFNPPDLVLMDIMLPEKNGFEITSEIRDYEKETGQKNRVPIIALTANTLDNDKVKCLEAGMDDYLPKPFSPEELQAAIQQFAK</sequence>
<evidence type="ECO:0000256" key="1">
    <source>
        <dbReference type="ARBA" id="ARBA00022553"/>
    </source>
</evidence>
<dbReference type="GO" id="GO:0000160">
    <property type="term" value="P:phosphorelay signal transduction system"/>
    <property type="evidence" value="ECO:0007669"/>
    <property type="project" value="UniProtKB-KW"/>
</dbReference>
<dbReference type="PANTHER" id="PTHR45339:SF1">
    <property type="entry name" value="HYBRID SIGNAL TRANSDUCTION HISTIDINE KINASE J"/>
    <property type="match status" value="1"/>
</dbReference>
<evidence type="ECO:0000259" key="4">
    <source>
        <dbReference type="PROSITE" id="PS50110"/>
    </source>
</evidence>
<dbReference type="PROSITE" id="PS50110">
    <property type="entry name" value="RESPONSE_REGULATORY"/>
    <property type="match status" value="1"/>
</dbReference>
<dbReference type="CDD" id="cd17546">
    <property type="entry name" value="REC_hyHK_CKI1_RcsC-like"/>
    <property type="match status" value="1"/>
</dbReference>
<dbReference type="InterPro" id="IPR011006">
    <property type="entry name" value="CheY-like_superfamily"/>
</dbReference>
<evidence type="ECO:0000256" key="2">
    <source>
        <dbReference type="ARBA" id="ARBA00023012"/>
    </source>
</evidence>
<dbReference type="SMART" id="SM00448">
    <property type="entry name" value="REC"/>
    <property type="match status" value="1"/>
</dbReference>
<evidence type="ECO:0000256" key="3">
    <source>
        <dbReference type="PROSITE-ProRule" id="PRU00169"/>
    </source>
</evidence>
<dbReference type="SUPFAM" id="SSF52172">
    <property type="entry name" value="CheY-like"/>
    <property type="match status" value="1"/>
</dbReference>
<dbReference type="Proteomes" id="UP000886047">
    <property type="component" value="Unassembled WGS sequence"/>
</dbReference>
<gene>
    <name evidence="5" type="ORF">ENN90_05385</name>
</gene>
<dbReference type="Gene3D" id="3.40.50.2300">
    <property type="match status" value="1"/>
</dbReference>
<dbReference type="AlphaFoldDB" id="A0A831LK35"/>
<comment type="caution">
    <text evidence="5">The sequence shown here is derived from an EMBL/GenBank/DDBJ whole genome shotgun (WGS) entry which is preliminary data.</text>
</comment>
<feature type="modified residue" description="4-aspartylphosphate" evidence="3">
    <location>
        <position position="57"/>
    </location>
</feature>
<reference evidence="5" key="1">
    <citation type="journal article" date="2020" name="mSystems">
        <title>Genome- and Community-Level Interaction Insights into Carbon Utilization and Element Cycling Functions of Hydrothermarchaeota in Hydrothermal Sediment.</title>
        <authorList>
            <person name="Zhou Z."/>
            <person name="Liu Y."/>
            <person name="Xu W."/>
            <person name="Pan J."/>
            <person name="Luo Z.H."/>
            <person name="Li M."/>
        </authorList>
    </citation>
    <scope>NUCLEOTIDE SEQUENCE [LARGE SCALE GENOMIC DNA]</scope>
    <source>
        <strain evidence="5">SpSt-1217</strain>
    </source>
</reference>
<evidence type="ECO:0000313" key="5">
    <source>
        <dbReference type="EMBL" id="HDR51043.1"/>
    </source>
</evidence>
<dbReference type="InterPro" id="IPR001789">
    <property type="entry name" value="Sig_transdc_resp-reg_receiver"/>
</dbReference>
<organism evidence="5">
    <name type="scientific">Mariniphaga anaerophila</name>
    <dbReference type="NCBI Taxonomy" id="1484053"/>
    <lineage>
        <taxon>Bacteria</taxon>
        <taxon>Pseudomonadati</taxon>
        <taxon>Bacteroidota</taxon>
        <taxon>Bacteroidia</taxon>
        <taxon>Marinilabiliales</taxon>
        <taxon>Prolixibacteraceae</taxon>
        <taxon>Mariniphaga</taxon>
    </lineage>
</organism>
<proteinExistence type="predicted"/>
<feature type="domain" description="Response regulatory" evidence="4">
    <location>
        <begin position="8"/>
        <end position="128"/>
    </location>
</feature>
<name>A0A831LK35_9BACT</name>
<dbReference type="Pfam" id="PF00072">
    <property type="entry name" value="Response_reg"/>
    <property type="match status" value="1"/>
</dbReference>
<protein>
    <submittedName>
        <fullName evidence="5">Response regulator</fullName>
    </submittedName>
</protein>
<dbReference type="PANTHER" id="PTHR45339">
    <property type="entry name" value="HYBRID SIGNAL TRANSDUCTION HISTIDINE KINASE J"/>
    <property type="match status" value="1"/>
</dbReference>